<evidence type="ECO:0000313" key="2">
    <source>
        <dbReference type="Proteomes" id="UP000015104"/>
    </source>
</evidence>
<organism evidence="1 2">
    <name type="scientific">Tetranychus urticae</name>
    <name type="common">Two-spotted spider mite</name>
    <dbReference type="NCBI Taxonomy" id="32264"/>
    <lineage>
        <taxon>Eukaryota</taxon>
        <taxon>Metazoa</taxon>
        <taxon>Ecdysozoa</taxon>
        <taxon>Arthropoda</taxon>
        <taxon>Chelicerata</taxon>
        <taxon>Arachnida</taxon>
        <taxon>Acari</taxon>
        <taxon>Acariformes</taxon>
        <taxon>Trombidiformes</taxon>
        <taxon>Prostigmata</taxon>
        <taxon>Eleutherengona</taxon>
        <taxon>Raphignathae</taxon>
        <taxon>Tetranychoidea</taxon>
        <taxon>Tetranychidae</taxon>
        <taxon>Tetranychus</taxon>
    </lineage>
</organism>
<dbReference type="EMBL" id="CAEY01000076">
    <property type="status" value="NOT_ANNOTATED_CDS"/>
    <property type="molecule type" value="Genomic_DNA"/>
</dbReference>
<reference evidence="2" key="1">
    <citation type="submission" date="2011-08" db="EMBL/GenBank/DDBJ databases">
        <authorList>
            <person name="Rombauts S."/>
        </authorList>
    </citation>
    <scope>NUCLEOTIDE SEQUENCE</scope>
    <source>
        <strain evidence="2">London</strain>
    </source>
</reference>
<evidence type="ECO:0000313" key="1">
    <source>
        <dbReference type="EnsemblMetazoa" id="tetur11g04950.1"/>
    </source>
</evidence>
<accession>T1KHM6</accession>
<dbReference type="EnsemblMetazoa" id="tetur11g04950.1">
    <property type="protein sequence ID" value="tetur11g04950.1"/>
    <property type="gene ID" value="tetur11g04950"/>
</dbReference>
<dbReference type="AlphaFoldDB" id="T1KHM6"/>
<dbReference type="HOGENOM" id="CLU_1697768_0_0_1"/>
<name>T1KHM6_TETUR</name>
<gene>
    <name evidence="1" type="primary">107364067</name>
</gene>
<dbReference type="KEGG" id="tut:107364067"/>
<sequence length="157" mass="18285">MEDLDSQLDVIFNEITSTLTEKHKFTSKVVEERVSRLKKFTKKADKVYFNYFKNCVDHFLNEEVKIYDEVSANLNEDEELTAQILKTCSEIEETIDDTRKILGQSHELSKGIETINKRIQSHEQLQSLIEKLNGVIEESESIVSMKHQEEAIVEDEM</sequence>
<protein>
    <submittedName>
        <fullName evidence="1">Uncharacterized protein</fullName>
    </submittedName>
</protein>
<dbReference type="Proteomes" id="UP000015104">
    <property type="component" value="Unassembled WGS sequence"/>
</dbReference>
<proteinExistence type="predicted"/>
<dbReference type="OrthoDB" id="10410611at2759"/>
<dbReference type="OMA" id="NETMVKC"/>
<reference evidence="1" key="2">
    <citation type="submission" date="2015-06" db="UniProtKB">
        <authorList>
            <consortium name="EnsemblMetazoa"/>
        </authorList>
    </citation>
    <scope>IDENTIFICATION</scope>
</reference>
<keyword evidence="2" id="KW-1185">Reference proteome</keyword>